<reference evidence="11" key="1">
    <citation type="submission" date="2020-06" db="EMBL/GenBank/DDBJ databases">
        <authorList>
            <person name="Onetto C."/>
        </authorList>
    </citation>
    <scope>NUCLEOTIDE SEQUENCE</scope>
</reference>
<keyword evidence="5 8" id="KW-1133">Transmembrane helix</keyword>
<feature type="transmembrane region" description="Helical" evidence="8">
    <location>
        <begin position="194"/>
        <end position="217"/>
    </location>
</feature>
<dbReference type="InterPro" id="IPR011701">
    <property type="entry name" value="MFS"/>
</dbReference>
<dbReference type="AlphaFoldDB" id="A0A9N8JBG3"/>
<dbReference type="Proteomes" id="UP000716446">
    <property type="component" value="Unassembled WGS sequence"/>
</dbReference>
<evidence type="ECO:0000259" key="10">
    <source>
        <dbReference type="PROSITE" id="PS50850"/>
    </source>
</evidence>
<dbReference type="GO" id="GO:0042128">
    <property type="term" value="P:nitrate assimilation"/>
    <property type="evidence" value="ECO:0007669"/>
    <property type="project" value="UniProtKB-UniRule"/>
</dbReference>
<proteinExistence type="inferred from homology"/>
<dbReference type="SUPFAM" id="SSF103473">
    <property type="entry name" value="MFS general substrate transporter"/>
    <property type="match status" value="1"/>
</dbReference>
<evidence type="ECO:0000313" key="11">
    <source>
        <dbReference type="EMBL" id="CAD0082784.1"/>
    </source>
</evidence>
<evidence type="ECO:0000256" key="6">
    <source>
        <dbReference type="ARBA" id="ARBA00023063"/>
    </source>
</evidence>
<dbReference type="PANTHER" id="PTHR23515">
    <property type="entry name" value="HIGH-AFFINITY NITRATE TRANSPORTER 2.3"/>
    <property type="match status" value="1"/>
</dbReference>
<comment type="caution">
    <text evidence="11">The sequence shown here is derived from an EMBL/GenBank/DDBJ whole genome shotgun (WGS) entry which is preliminary data.</text>
</comment>
<feature type="transmembrane region" description="Helical" evidence="8">
    <location>
        <begin position="162"/>
        <end position="182"/>
    </location>
</feature>
<dbReference type="Gene3D" id="1.20.1250.20">
    <property type="entry name" value="MFS general substrate transporter like domains"/>
    <property type="match status" value="2"/>
</dbReference>
<comment type="similarity">
    <text evidence="2 8">Belongs to the major facilitator superfamily. Nitrate/nitrite porter (TC 2.A.1.8) family.</text>
</comment>
<dbReference type="NCBIfam" id="TIGR00886">
    <property type="entry name" value="2A0108"/>
    <property type="match status" value="1"/>
</dbReference>
<feature type="compositionally biased region" description="Basic and acidic residues" evidence="9">
    <location>
        <begin position="256"/>
        <end position="265"/>
    </location>
</feature>
<dbReference type="InterPro" id="IPR004737">
    <property type="entry name" value="NO3_transporter_NarK/NarU-like"/>
</dbReference>
<feature type="transmembrane region" description="Helical" evidence="8">
    <location>
        <begin position="326"/>
        <end position="346"/>
    </location>
</feature>
<feature type="transmembrane region" description="Helical" evidence="8">
    <location>
        <begin position="423"/>
        <end position="444"/>
    </location>
</feature>
<keyword evidence="6 8" id="KW-0534">Nitrate assimilation</keyword>
<dbReference type="InterPro" id="IPR036259">
    <property type="entry name" value="MFS_trans_sf"/>
</dbReference>
<evidence type="ECO:0000256" key="2">
    <source>
        <dbReference type="ARBA" id="ARBA00008432"/>
    </source>
</evidence>
<dbReference type="GO" id="GO:0005886">
    <property type="term" value="C:plasma membrane"/>
    <property type="evidence" value="ECO:0007669"/>
    <property type="project" value="UniProtKB-SubCell"/>
</dbReference>
<dbReference type="Pfam" id="PF07690">
    <property type="entry name" value="MFS_1"/>
    <property type="match status" value="1"/>
</dbReference>
<evidence type="ECO:0000256" key="5">
    <source>
        <dbReference type="ARBA" id="ARBA00022989"/>
    </source>
</evidence>
<evidence type="ECO:0000256" key="9">
    <source>
        <dbReference type="SAM" id="MobiDB-lite"/>
    </source>
</evidence>
<evidence type="ECO:0000256" key="4">
    <source>
        <dbReference type="ARBA" id="ARBA00022692"/>
    </source>
</evidence>
<feature type="domain" description="Major facilitator superfamily (MFS) profile" evidence="10">
    <location>
        <begin position="1"/>
        <end position="514"/>
    </location>
</feature>
<evidence type="ECO:0000256" key="1">
    <source>
        <dbReference type="ARBA" id="ARBA00004141"/>
    </source>
</evidence>
<evidence type="ECO:0000256" key="7">
    <source>
        <dbReference type="ARBA" id="ARBA00023136"/>
    </source>
</evidence>
<keyword evidence="8" id="KW-1003">Cell membrane</keyword>
<dbReference type="GO" id="GO:0015112">
    <property type="term" value="F:nitrate transmembrane transporter activity"/>
    <property type="evidence" value="ECO:0007669"/>
    <property type="project" value="UniProtKB-UniRule"/>
</dbReference>
<feature type="region of interest" description="Disordered" evidence="9">
    <location>
        <begin position="256"/>
        <end position="277"/>
    </location>
</feature>
<accession>A0A9N8JBG3</accession>
<protein>
    <recommendedName>
        <fullName evidence="8">Nitrate/nitrite transporter</fullName>
    </recommendedName>
</protein>
<feature type="transmembrane region" description="Helical" evidence="8">
    <location>
        <begin position="399"/>
        <end position="417"/>
    </location>
</feature>
<feature type="transmembrane region" description="Helical" evidence="8">
    <location>
        <begin position="71"/>
        <end position="89"/>
    </location>
</feature>
<keyword evidence="3 8" id="KW-0813">Transport</keyword>
<dbReference type="PROSITE" id="PS50850">
    <property type="entry name" value="MFS"/>
    <property type="match status" value="1"/>
</dbReference>
<feature type="transmembrane region" description="Helical" evidence="8">
    <location>
        <begin position="456"/>
        <end position="481"/>
    </location>
</feature>
<feature type="transmembrane region" description="Helical" evidence="8">
    <location>
        <begin position="130"/>
        <end position="150"/>
    </location>
</feature>
<sequence>MGISTLWSAPEVNPINKKARSIPILNPINNYGLHYDIPTPRLWLTRKIGYAFPPLLSDVIAKDIGISKHEIANSNIIALTATLLVRLVAGPACDRFGPRYTFAGCLLLGALPTFLAGTVTSAAGLYVLRFFIGILGGSFVPCQVWTTGFYDKNIIGTANSLTAGLGNSGGGITYFVMPAIYTSLMRDQGLTGHVAWRVAFVVPGILITAVALALFFLCDDTPTGKWADRFQTAETNLRSHALEGAIVDVQGTGEITGEKTRKEASRTPSTSDIETEEKKLDNMRGTFSDNEAHMGEEQMLDTVRGEVVQKPSLKDAIPVLLSPQTLVLGICYFCTFGCELSVNSILGNYYRANLKLGLQDSGNWAAMFGLLNIVFRPLGGLVSDYAYKMSGPWGKKVLLHVYVTLAGMFMVITGVINPHSRPALVGLITGGVGFFLEGANGLNYSLVPHVHPHANGIVSGVVGASGNLGGIIFAIIFRYSIDGKTTLYGQSFLTIGAIMMGMGVLTSWIRPVPRGQIGGR</sequence>
<keyword evidence="4 8" id="KW-0812">Transmembrane</keyword>
<name>A0A9N8JBG3_9PEZI</name>
<comment type="subcellular location">
    <subcellularLocation>
        <location evidence="8">Cell membrane</location>
        <topology evidence="8">Multi-pass membrane protein</topology>
    </subcellularLocation>
    <subcellularLocation>
        <location evidence="1">Membrane</location>
        <topology evidence="1">Multi-pass membrane protein</topology>
    </subcellularLocation>
</comment>
<dbReference type="CDD" id="cd17341">
    <property type="entry name" value="MFS_NRT2_like"/>
    <property type="match status" value="1"/>
</dbReference>
<gene>
    <name evidence="11" type="ORF">AWRI4619_LOCUS1351</name>
</gene>
<keyword evidence="7 8" id="KW-0472">Membrane</keyword>
<evidence type="ECO:0000256" key="8">
    <source>
        <dbReference type="RuleBase" id="RU366033"/>
    </source>
</evidence>
<dbReference type="InterPro" id="IPR044772">
    <property type="entry name" value="NO3_transporter"/>
</dbReference>
<keyword evidence="12" id="KW-1185">Reference proteome</keyword>
<dbReference type="GO" id="GO:0015113">
    <property type="term" value="F:nitrite transmembrane transporter activity"/>
    <property type="evidence" value="ECO:0007669"/>
    <property type="project" value="InterPro"/>
</dbReference>
<organism evidence="11 12">
    <name type="scientific">Aureobasidium vineae</name>
    <dbReference type="NCBI Taxonomy" id="2773715"/>
    <lineage>
        <taxon>Eukaryota</taxon>
        <taxon>Fungi</taxon>
        <taxon>Dikarya</taxon>
        <taxon>Ascomycota</taxon>
        <taxon>Pezizomycotina</taxon>
        <taxon>Dothideomycetes</taxon>
        <taxon>Dothideomycetidae</taxon>
        <taxon>Dothideales</taxon>
        <taxon>Saccotheciaceae</taxon>
        <taxon>Aureobasidium</taxon>
    </lineage>
</organism>
<feature type="transmembrane region" description="Helical" evidence="8">
    <location>
        <begin position="101"/>
        <end position="124"/>
    </location>
</feature>
<evidence type="ECO:0000313" key="12">
    <source>
        <dbReference type="Proteomes" id="UP000716446"/>
    </source>
</evidence>
<evidence type="ECO:0000256" key="3">
    <source>
        <dbReference type="ARBA" id="ARBA00022448"/>
    </source>
</evidence>
<dbReference type="EMBL" id="CAIJEN010000001">
    <property type="protein sequence ID" value="CAD0082784.1"/>
    <property type="molecule type" value="Genomic_DNA"/>
</dbReference>
<feature type="transmembrane region" description="Helical" evidence="8">
    <location>
        <begin position="487"/>
        <end position="509"/>
    </location>
</feature>
<dbReference type="InterPro" id="IPR020846">
    <property type="entry name" value="MFS_dom"/>
</dbReference>